<gene>
    <name evidence="1" type="ORF">S03H2_28272</name>
</gene>
<proteinExistence type="predicted"/>
<protein>
    <submittedName>
        <fullName evidence="1">Uncharacterized protein</fullName>
    </submittedName>
</protein>
<dbReference type="EMBL" id="BARU01017034">
    <property type="protein sequence ID" value="GAH55514.1"/>
    <property type="molecule type" value="Genomic_DNA"/>
</dbReference>
<organism evidence="1">
    <name type="scientific">marine sediment metagenome</name>
    <dbReference type="NCBI Taxonomy" id="412755"/>
    <lineage>
        <taxon>unclassified sequences</taxon>
        <taxon>metagenomes</taxon>
        <taxon>ecological metagenomes</taxon>
    </lineage>
</organism>
<evidence type="ECO:0000313" key="1">
    <source>
        <dbReference type="EMBL" id="GAH55514.1"/>
    </source>
</evidence>
<accession>X1HNW7</accession>
<comment type="caution">
    <text evidence="1">The sequence shown here is derived from an EMBL/GenBank/DDBJ whole genome shotgun (WGS) entry which is preliminary data.</text>
</comment>
<name>X1HNW7_9ZZZZ</name>
<dbReference type="AlphaFoldDB" id="X1HNW7"/>
<reference evidence="1" key="1">
    <citation type="journal article" date="2014" name="Front. Microbiol.">
        <title>High frequency of phylogenetically diverse reductive dehalogenase-homologous genes in deep subseafloor sedimentary metagenomes.</title>
        <authorList>
            <person name="Kawai M."/>
            <person name="Futagami T."/>
            <person name="Toyoda A."/>
            <person name="Takaki Y."/>
            <person name="Nishi S."/>
            <person name="Hori S."/>
            <person name="Arai W."/>
            <person name="Tsubouchi T."/>
            <person name="Morono Y."/>
            <person name="Uchiyama I."/>
            <person name="Ito T."/>
            <person name="Fujiyama A."/>
            <person name="Inagaki F."/>
            <person name="Takami H."/>
        </authorList>
    </citation>
    <scope>NUCLEOTIDE SEQUENCE</scope>
    <source>
        <strain evidence="1">Expedition CK06-06</strain>
    </source>
</reference>
<sequence length="41" mass="4786">MLSVFGNFQKLAKIQDAIAEKISFYQVPYYTLDLREKEGVM</sequence>